<dbReference type="EMBL" id="JAODIM010000043">
    <property type="protein sequence ID" value="MCU5780419.1"/>
    <property type="molecule type" value="Genomic_DNA"/>
</dbReference>
<name>A0A9J6PV81_9GAMM</name>
<sequence>MAGTIIDALVVTLGLDSSGFKKGKKEVGEGLVETRKGADQTAKDMEAAGKRAASFFGSIRTELLALVGVTLSAQGIKTFITSMTSDLMRLGIQSRALDISAKSLDGWERAAAAAGSSAEKITGNLQSFQNVLTQIRTGGGQDDPLFDALASFGAATGANFDYQNDNSETIMRKIAENWNKLNKDAQRRFGGMLGFDNPTQQALSDGSLIRDADHFAQISKATDGATKKALDFNRRLEEMKQNFSAATQVLYESLIPYIEKLIPLIEKIGIWISSHGPEISKFFTDSAAEVSKVVDAVGGWQNALTVLAAFVAGSWALRIISAVGRVGKAFGPLLIAMAAVSAWDKLGSADEEAKKSGMSTGEYLVKKMQDKQRENETSGTTIGDKILKWWHGISGTGGSDNVYTAYGTSAPRGIRNNNPGNLNYAGQAGATKEGGNNGRFAVFQTMQDGVAALHRQLKLYFNRGIDTIEEVVNKYAPASDNNNVESYIRQLVGATGKGANEQLSADDNDTIFKLIKGIINHENGKNADGSGYVADQDILSGIQVGATSTAMRQQAMQLQQVQGNKTDIHIGEVNMQTSASNTNALGADLQRNVQRNRLITPSMSGQGG</sequence>
<keyword evidence="2" id="KW-1185">Reference proteome</keyword>
<accession>A0A9J6PV81</accession>
<gene>
    <name evidence="1" type="ORF">N5923_23285</name>
</gene>
<evidence type="ECO:0000313" key="1">
    <source>
        <dbReference type="EMBL" id="MCU5780419.1"/>
    </source>
</evidence>
<organism evidence="1 2">
    <name type="scientific">Winslowiella arboricola</name>
    <dbReference type="NCBI Taxonomy" id="2978220"/>
    <lineage>
        <taxon>Bacteria</taxon>
        <taxon>Pseudomonadati</taxon>
        <taxon>Pseudomonadota</taxon>
        <taxon>Gammaproteobacteria</taxon>
        <taxon>Enterobacterales</taxon>
        <taxon>Erwiniaceae</taxon>
        <taxon>Winslowiella</taxon>
    </lineage>
</organism>
<comment type="caution">
    <text evidence="1">The sequence shown here is derived from an EMBL/GenBank/DDBJ whole genome shotgun (WGS) entry which is preliminary data.</text>
</comment>
<evidence type="ECO:0000313" key="2">
    <source>
        <dbReference type="Proteomes" id="UP001064262"/>
    </source>
</evidence>
<protein>
    <submittedName>
        <fullName evidence="1">Uncharacterized protein</fullName>
    </submittedName>
</protein>
<proteinExistence type="predicted"/>
<reference evidence="1" key="1">
    <citation type="submission" date="2022-09" db="EMBL/GenBank/DDBJ databases">
        <title>Winslowiella arboricola sp. nov., isolated from bleeding cankers on broadleaf hosts.</title>
        <authorList>
            <person name="Brady C."/>
            <person name="Kaur S."/>
            <person name="Crampton B."/>
            <person name="Maddock D."/>
            <person name="Arnold D."/>
            <person name="Denman S."/>
        </authorList>
    </citation>
    <scope>NUCLEOTIDE SEQUENCE</scope>
    <source>
        <strain evidence="1">BAC 15a-03b</strain>
    </source>
</reference>
<dbReference type="Proteomes" id="UP001064262">
    <property type="component" value="Unassembled WGS sequence"/>
</dbReference>
<dbReference type="AlphaFoldDB" id="A0A9J6PV81"/>
<dbReference type="RefSeq" id="WP_267144377.1">
    <property type="nucleotide sequence ID" value="NZ_JAODIL010000081.1"/>
</dbReference>